<evidence type="ECO:0000313" key="4">
    <source>
        <dbReference type="Proteomes" id="UP000001817"/>
    </source>
</evidence>
<dbReference type="eggNOG" id="COG1804">
    <property type="taxonomic scope" value="Bacteria"/>
</dbReference>
<dbReference type="Proteomes" id="UP000001817">
    <property type="component" value="Chromosome 3"/>
</dbReference>
<feature type="region of interest" description="Disordered" evidence="2">
    <location>
        <begin position="390"/>
        <end position="429"/>
    </location>
</feature>
<name>Q13GS7_PARXL</name>
<dbReference type="PANTHER" id="PTHR48207:SF3">
    <property type="entry name" value="SUCCINATE--HYDROXYMETHYLGLUTARATE COA-TRANSFERASE"/>
    <property type="match status" value="1"/>
</dbReference>
<dbReference type="KEGG" id="bxe:Bxe_C0831"/>
<dbReference type="OrthoDB" id="5294844at2"/>
<evidence type="ECO:0000313" key="3">
    <source>
        <dbReference type="EMBL" id="ABE36712.1"/>
    </source>
</evidence>
<dbReference type="AlphaFoldDB" id="Q13GS7"/>
<evidence type="ECO:0000256" key="1">
    <source>
        <dbReference type="ARBA" id="ARBA00022679"/>
    </source>
</evidence>
<dbReference type="Pfam" id="PF02515">
    <property type="entry name" value="CoA_transf_3"/>
    <property type="match status" value="1"/>
</dbReference>
<dbReference type="GO" id="GO:0008410">
    <property type="term" value="F:CoA-transferase activity"/>
    <property type="evidence" value="ECO:0007669"/>
    <property type="project" value="TreeGrafter"/>
</dbReference>
<feature type="compositionally biased region" description="Basic and acidic residues" evidence="2">
    <location>
        <begin position="403"/>
        <end position="412"/>
    </location>
</feature>
<dbReference type="Gene3D" id="3.40.50.10540">
    <property type="entry name" value="Crotonobetainyl-coa:carnitine coa-transferase, domain 1"/>
    <property type="match status" value="1"/>
</dbReference>
<evidence type="ECO:0000256" key="2">
    <source>
        <dbReference type="SAM" id="MobiDB-lite"/>
    </source>
</evidence>
<dbReference type="STRING" id="266265.Bxe_C0831"/>
<dbReference type="RefSeq" id="WP_011493964.1">
    <property type="nucleotide sequence ID" value="NC_007953.1"/>
</dbReference>
<dbReference type="InterPro" id="IPR044855">
    <property type="entry name" value="CoA-Trfase_III_dom3_sf"/>
</dbReference>
<accession>Q13GS7</accession>
<dbReference type="PATRIC" id="fig|266265.5.peg.8596"/>
<dbReference type="InterPro" id="IPR023606">
    <property type="entry name" value="CoA-Trfase_III_dom_1_sf"/>
</dbReference>
<dbReference type="EMBL" id="CP000272">
    <property type="protein sequence ID" value="ABE36712.1"/>
    <property type="molecule type" value="Genomic_DNA"/>
</dbReference>
<protein>
    <submittedName>
        <fullName evidence="3">Acyl-CoA transferase</fullName>
    </submittedName>
</protein>
<dbReference type="InterPro" id="IPR003673">
    <property type="entry name" value="CoA-Trfase_fam_III"/>
</dbReference>
<dbReference type="PANTHER" id="PTHR48207">
    <property type="entry name" value="SUCCINATE--HYDROXYMETHYLGLUTARATE COA-TRANSFERASE"/>
    <property type="match status" value="1"/>
</dbReference>
<dbReference type="SUPFAM" id="SSF89796">
    <property type="entry name" value="CoA-transferase family III (CaiB/BaiF)"/>
    <property type="match status" value="1"/>
</dbReference>
<sequence length="429" mass="46059">MTDDAFGSLRGLVVLDLTQMLAGPFCTQMLADHGAEVIKIEPPEGDATRHFGPFHPADTLRSHGGYYQSVNRNKKSVVIDLKSADGCRDFIALARQADVVVENFREGVLDRLGVGYGMLSAENPRLIYASVRGFGDRHGGSGISPYTEWPAFDVVAQAMGGLIGITGLDKTSVVKTGPGVGDIMPGLLAAFGVLAACRDRERTGLGQYVDVSMVDTMLALCERIVHHYSYAHVVCEPEGGNHPMFAPFGLFPALDGVVSIGCVAQHQWGLLCDIMGRTDLRDDPTLSDGPKRFARRTDITRFVSEFTVRHTKAELIALLGGKIPFGPVYNAADIFDDPHFAVREMLPRVAHPGISEPLAIAGVPLKLSRTPGRVARGAAQLGEHTAEVLARVRPLQPSDTPPSEDHQEKADEASEGTSTPRAASSTGQQ</sequence>
<gene>
    <name evidence="3" type="ORF">Bxe_C0831</name>
</gene>
<feature type="compositionally biased region" description="Polar residues" evidence="2">
    <location>
        <begin position="415"/>
        <end position="429"/>
    </location>
</feature>
<keyword evidence="1 3" id="KW-0808">Transferase</keyword>
<keyword evidence="4" id="KW-1185">Reference proteome</keyword>
<dbReference type="Gene3D" id="3.30.1540.10">
    <property type="entry name" value="formyl-coa transferase, domain 3"/>
    <property type="match status" value="1"/>
</dbReference>
<proteinExistence type="predicted"/>
<dbReference type="KEGG" id="bxb:DR64_7612"/>
<organism evidence="3 4">
    <name type="scientific">Paraburkholderia xenovorans (strain LB400)</name>
    <dbReference type="NCBI Taxonomy" id="266265"/>
    <lineage>
        <taxon>Bacteria</taxon>
        <taxon>Pseudomonadati</taxon>
        <taxon>Pseudomonadota</taxon>
        <taxon>Betaproteobacteria</taxon>
        <taxon>Burkholderiales</taxon>
        <taxon>Burkholderiaceae</taxon>
        <taxon>Paraburkholderia</taxon>
    </lineage>
</organism>
<dbReference type="InterPro" id="IPR050483">
    <property type="entry name" value="CoA-transferase_III_domain"/>
</dbReference>
<reference evidence="3 4" key="1">
    <citation type="journal article" date="2006" name="Proc. Natl. Acad. Sci. U.S.A.">
        <title>Burkholderia xenovorans LB400 harbors a multi-replicon, 9.73-Mbp genome shaped for versatility.</title>
        <authorList>
            <person name="Chain P.S."/>
            <person name="Denef V.J."/>
            <person name="Konstantinidis K.T."/>
            <person name="Vergez L.M."/>
            <person name="Agullo L."/>
            <person name="Reyes V.L."/>
            <person name="Hauser L."/>
            <person name="Cordova M."/>
            <person name="Gomez L."/>
            <person name="Gonzalez M."/>
            <person name="Land M."/>
            <person name="Lao V."/>
            <person name="Larimer F."/>
            <person name="LiPuma J.J."/>
            <person name="Mahenthiralingam E."/>
            <person name="Malfatti S.A."/>
            <person name="Marx C.J."/>
            <person name="Parnell J.J."/>
            <person name="Ramette A."/>
            <person name="Richardson P."/>
            <person name="Seeger M."/>
            <person name="Smith D."/>
            <person name="Spilker T."/>
            <person name="Sul W.J."/>
            <person name="Tsoi T.V."/>
            <person name="Ulrich L.E."/>
            <person name="Zhulin I.B."/>
            <person name="Tiedje J.M."/>
        </authorList>
    </citation>
    <scope>NUCLEOTIDE SEQUENCE [LARGE SCALE GENOMIC DNA]</scope>
    <source>
        <strain evidence="3 4">LB400</strain>
    </source>
</reference>